<evidence type="ECO:0000313" key="7">
    <source>
        <dbReference type="EMBL" id="RRJ67668.1"/>
    </source>
</evidence>
<dbReference type="InterPro" id="IPR036271">
    <property type="entry name" value="Tet_transcr_reg_TetR-rel_C_sf"/>
</dbReference>
<dbReference type="InterPro" id="IPR023772">
    <property type="entry name" value="DNA-bd_HTH_TetR-type_CS"/>
</dbReference>
<dbReference type="InterPro" id="IPR001647">
    <property type="entry name" value="HTH_TetR"/>
</dbReference>
<dbReference type="PANTHER" id="PTHR30055:SF226">
    <property type="entry name" value="HTH-TYPE TRANSCRIPTIONAL REGULATOR PKSA"/>
    <property type="match status" value="1"/>
</dbReference>
<evidence type="ECO:0000256" key="1">
    <source>
        <dbReference type="ARBA" id="ARBA00022491"/>
    </source>
</evidence>
<feature type="DNA-binding region" description="H-T-H motif" evidence="5">
    <location>
        <begin position="31"/>
        <end position="50"/>
    </location>
</feature>
<dbReference type="InterPro" id="IPR050109">
    <property type="entry name" value="HTH-type_TetR-like_transc_reg"/>
</dbReference>
<dbReference type="Proteomes" id="UP000267017">
    <property type="component" value="Unassembled WGS sequence"/>
</dbReference>
<dbReference type="InterPro" id="IPR039538">
    <property type="entry name" value="BetI_C"/>
</dbReference>
<dbReference type="InterPro" id="IPR009057">
    <property type="entry name" value="Homeodomain-like_sf"/>
</dbReference>
<keyword evidence="8" id="KW-1185">Reference proteome</keyword>
<comment type="caution">
    <text evidence="7">The sequence shown here is derived from an EMBL/GenBank/DDBJ whole genome shotgun (WGS) entry which is preliminary data.</text>
</comment>
<keyword evidence="4" id="KW-0804">Transcription</keyword>
<sequence>MPKIVNHETQRRLVAEAALRVIRQSGLEQATVRKIAEEAGLSVGSMRHYFSSQVELFAFCMNIFVERVEKRLEAFELKGPLLTDLKRLLMQFLPVDEERTLEMEVWFAFHAKSLVYPELRRLSANIQDGLYKASRFVLEEIIRNRLARPNLDIELETEKLYALIDGLAVHKIMQPDRLPAERLESLLESYLAALCSG</sequence>
<proteinExistence type="predicted"/>
<keyword evidence="3 5" id="KW-0238">DNA-binding</keyword>
<organism evidence="7 8">
    <name type="scientific">Paenibacillus oralis</name>
    <dbReference type="NCBI Taxonomy" id="2490856"/>
    <lineage>
        <taxon>Bacteria</taxon>
        <taxon>Bacillati</taxon>
        <taxon>Bacillota</taxon>
        <taxon>Bacilli</taxon>
        <taxon>Bacillales</taxon>
        <taxon>Paenibacillaceae</taxon>
        <taxon>Paenibacillus</taxon>
    </lineage>
</organism>
<accession>A0A3P3UDF8</accession>
<keyword evidence="2" id="KW-0805">Transcription regulation</keyword>
<dbReference type="SUPFAM" id="SSF48498">
    <property type="entry name" value="Tetracyclin repressor-like, C-terminal domain"/>
    <property type="match status" value="1"/>
</dbReference>
<dbReference type="PRINTS" id="PR00455">
    <property type="entry name" value="HTHTETR"/>
</dbReference>
<dbReference type="EMBL" id="RRCN01000001">
    <property type="protein sequence ID" value="RRJ67668.1"/>
    <property type="molecule type" value="Genomic_DNA"/>
</dbReference>
<evidence type="ECO:0000256" key="5">
    <source>
        <dbReference type="PROSITE-ProRule" id="PRU00335"/>
    </source>
</evidence>
<dbReference type="OrthoDB" id="9816296at2"/>
<dbReference type="PROSITE" id="PS50977">
    <property type="entry name" value="HTH_TETR_2"/>
    <property type="match status" value="1"/>
</dbReference>
<evidence type="ECO:0000313" key="8">
    <source>
        <dbReference type="Proteomes" id="UP000267017"/>
    </source>
</evidence>
<dbReference type="Pfam" id="PF13977">
    <property type="entry name" value="TetR_C_6"/>
    <property type="match status" value="1"/>
</dbReference>
<dbReference type="GO" id="GO:0003700">
    <property type="term" value="F:DNA-binding transcription factor activity"/>
    <property type="evidence" value="ECO:0007669"/>
    <property type="project" value="TreeGrafter"/>
</dbReference>
<dbReference type="GO" id="GO:0000976">
    <property type="term" value="F:transcription cis-regulatory region binding"/>
    <property type="evidence" value="ECO:0007669"/>
    <property type="project" value="TreeGrafter"/>
</dbReference>
<name>A0A3P3UDF8_9BACL</name>
<dbReference type="AlphaFoldDB" id="A0A3P3UDF8"/>
<dbReference type="SUPFAM" id="SSF46689">
    <property type="entry name" value="Homeodomain-like"/>
    <property type="match status" value="1"/>
</dbReference>
<dbReference type="PROSITE" id="PS01081">
    <property type="entry name" value="HTH_TETR_1"/>
    <property type="match status" value="1"/>
</dbReference>
<reference evidence="7 8" key="1">
    <citation type="submission" date="2018-11" db="EMBL/GenBank/DDBJ databases">
        <title>Genome sequencing of Paenibacillus sp. KCOM 3021 (= ChDC PVNT-B20).</title>
        <authorList>
            <person name="Kook J.-K."/>
            <person name="Park S.-N."/>
            <person name="Lim Y.K."/>
        </authorList>
    </citation>
    <scope>NUCLEOTIDE SEQUENCE [LARGE SCALE GENOMIC DNA]</scope>
    <source>
        <strain evidence="7 8">KCOM 3021</strain>
    </source>
</reference>
<evidence type="ECO:0000259" key="6">
    <source>
        <dbReference type="PROSITE" id="PS50977"/>
    </source>
</evidence>
<gene>
    <name evidence="7" type="ORF">EHV15_19770</name>
</gene>
<evidence type="ECO:0000256" key="3">
    <source>
        <dbReference type="ARBA" id="ARBA00023125"/>
    </source>
</evidence>
<dbReference type="Pfam" id="PF00440">
    <property type="entry name" value="TetR_N"/>
    <property type="match status" value="1"/>
</dbReference>
<evidence type="ECO:0000256" key="2">
    <source>
        <dbReference type="ARBA" id="ARBA00023015"/>
    </source>
</evidence>
<feature type="domain" description="HTH tetR-type" evidence="6">
    <location>
        <begin position="8"/>
        <end position="68"/>
    </location>
</feature>
<dbReference type="Gene3D" id="1.10.357.10">
    <property type="entry name" value="Tetracycline Repressor, domain 2"/>
    <property type="match status" value="1"/>
</dbReference>
<keyword evidence="1" id="KW-0678">Repressor</keyword>
<protein>
    <submittedName>
        <fullName evidence="7">TetR family transcriptional regulator</fullName>
    </submittedName>
</protein>
<dbReference type="PANTHER" id="PTHR30055">
    <property type="entry name" value="HTH-TYPE TRANSCRIPTIONAL REGULATOR RUTR"/>
    <property type="match status" value="1"/>
</dbReference>
<evidence type="ECO:0000256" key="4">
    <source>
        <dbReference type="ARBA" id="ARBA00023163"/>
    </source>
</evidence>